<evidence type="ECO:0000256" key="1">
    <source>
        <dbReference type="ARBA" id="ARBA00022737"/>
    </source>
</evidence>
<dbReference type="STRING" id="188477.A0A3S1C6Q0"/>
<accession>A0A3S1C6Q0</accession>
<dbReference type="PROSITE" id="PS50005">
    <property type="entry name" value="TPR"/>
    <property type="match status" value="2"/>
</dbReference>
<evidence type="ECO:0000313" key="5">
    <source>
        <dbReference type="Proteomes" id="UP000271974"/>
    </source>
</evidence>
<dbReference type="Pfam" id="PF13374">
    <property type="entry name" value="TPR_10"/>
    <property type="match status" value="1"/>
</dbReference>
<dbReference type="OrthoDB" id="2325716at2759"/>
<evidence type="ECO:0000256" key="3">
    <source>
        <dbReference type="PROSITE-ProRule" id="PRU00339"/>
    </source>
</evidence>
<gene>
    <name evidence="4" type="ORF">EGW08_007785</name>
</gene>
<keyword evidence="2 3" id="KW-0802">TPR repeat</keyword>
<dbReference type="AlphaFoldDB" id="A0A3S1C6Q0"/>
<evidence type="ECO:0008006" key="6">
    <source>
        <dbReference type="Google" id="ProtNLM"/>
    </source>
</evidence>
<evidence type="ECO:0000313" key="4">
    <source>
        <dbReference type="EMBL" id="RUS84456.1"/>
    </source>
</evidence>
<keyword evidence="5" id="KW-1185">Reference proteome</keyword>
<reference evidence="4 5" key="1">
    <citation type="submission" date="2019-01" db="EMBL/GenBank/DDBJ databases">
        <title>A draft genome assembly of the solar-powered sea slug Elysia chlorotica.</title>
        <authorList>
            <person name="Cai H."/>
            <person name="Li Q."/>
            <person name="Fang X."/>
            <person name="Li J."/>
            <person name="Curtis N.E."/>
            <person name="Altenburger A."/>
            <person name="Shibata T."/>
            <person name="Feng M."/>
            <person name="Maeda T."/>
            <person name="Schwartz J.A."/>
            <person name="Shigenobu S."/>
            <person name="Lundholm N."/>
            <person name="Nishiyama T."/>
            <person name="Yang H."/>
            <person name="Hasebe M."/>
            <person name="Li S."/>
            <person name="Pierce S.K."/>
            <person name="Wang J."/>
        </authorList>
    </citation>
    <scope>NUCLEOTIDE SEQUENCE [LARGE SCALE GENOMIC DNA]</scope>
    <source>
        <strain evidence="4">EC2010</strain>
        <tissue evidence="4">Whole organism of an adult</tissue>
    </source>
</reference>
<dbReference type="Proteomes" id="UP000271974">
    <property type="component" value="Unassembled WGS sequence"/>
</dbReference>
<name>A0A3S1C6Q0_ELYCH</name>
<sequence>EVLSDLAIFGRLFLDQEFELIQLWRWTGLNGEQVADRYLAVVQERAMQIAKRAEMRPELGDIISLTLISYLMALSFFMEMAHFQVGQEKILMVQLQLMTKSNPKVGSEFMQRNMATVQNKLAHLYTDTGRLQQARDLHFEVLAKREAFVKEAKTPEEKSAALKMVGVSYHGIAMLYSKLGNVEEAISYYEKALEYQKNEDDNDAEVADTLHNMGVMQMKVGKYKEALELCTKSFQMYEKLYFANMPPAMAVMLGNIAVCHRNLGQVEQAESMYLKSIEISEKSVGRQHPHVALGLMNIGTLEINRKQFEKAEVYFKESVDIFQKSETSNINTDYLRCHEKYIFCLIQLKKPKEAITHFQTLYPRALAGPGGLKAAWPAVYVEMVEVLMTASLVKLAHEVALNMLETGQCPDKCVVHYIAACKILKIAAKPEYSLEKALEKSPGSLILLRHYVESVLIPAKDTAALLTTMDRADAERKIGADLYGTAANWCEKAKAKDMLVPLLEHAVKKFPEETNFICSLANEYYDRKEWSKSLVYCRKLVQLEPKNPNHRLMLGDLSIREEKFVEAKQAFKDMLAAFPSDAKIQTHGKKALEMLEQREKQTKGGK</sequence>
<dbReference type="SMART" id="SM00028">
    <property type="entry name" value="TPR"/>
    <property type="match status" value="7"/>
</dbReference>
<dbReference type="PROSITE" id="PS50293">
    <property type="entry name" value="TPR_REGION"/>
    <property type="match status" value="1"/>
</dbReference>
<feature type="repeat" description="TPR" evidence="3">
    <location>
        <begin position="207"/>
        <end position="240"/>
    </location>
</feature>
<dbReference type="PANTHER" id="PTHR45641">
    <property type="entry name" value="TETRATRICOPEPTIDE REPEAT PROTEIN (AFU_ORTHOLOGUE AFUA_6G03870)"/>
    <property type="match status" value="1"/>
</dbReference>
<dbReference type="SUPFAM" id="SSF48452">
    <property type="entry name" value="TPR-like"/>
    <property type="match status" value="3"/>
</dbReference>
<dbReference type="InterPro" id="IPR011990">
    <property type="entry name" value="TPR-like_helical_dom_sf"/>
</dbReference>
<keyword evidence="1" id="KW-0677">Repeat</keyword>
<dbReference type="InterPro" id="IPR019734">
    <property type="entry name" value="TPR_rpt"/>
</dbReference>
<dbReference type="Pfam" id="PF13424">
    <property type="entry name" value="TPR_12"/>
    <property type="match status" value="2"/>
</dbReference>
<comment type="caution">
    <text evidence="4">The sequence shown here is derived from an EMBL/GenBank/DDBJ whole genome shotgun (WGS) entry which is preliminary data.</text>
</comment>
<organism evidence="4 5">
    <name type="scientific">Elysia chlorotica</name>
    <name type="common">Eastern emerald elysia</name>
    <name type="synonym">Sea slug</name>
    <dbReference type="NCBI Taxonomy" id="188477"/>
    <lineage>
        <taxon>Eukaryota</taxon>
        <taxon>Metazoa</taxon>
        <taxon>Spiralia</taxon>
        <taxon>Lophotrochozoa</taxon>
        <taxon>Mollusca</taxon>
        <taxon>Gastropoda</taxon>
        <taxon>Heterobranchia</taxon>
        <taxon>Euthyneura</taxon>
        <taxon>Panpulmonata</taxon>
        <taxon>Sacoglossa</taxon>
        <taxon>Placobranchoidea</taxon>
        <taxon>Plakobranchidae</taxon>
        <taxon>Elysia</taxon>
    </lineage>
</organism>
<dbReference type="PANTHER" id="PTHR45641:SF19">
    <property type="entry name" value="NEPHROCYSTIN-3"/>
    <property type="match status" value="1"/>
</dbReference>
<dbReference type="Gene3D" id="1.25.40.10">
    <property type="entry name" value="Tetratricopeptide repeat domain"/>
    <property type="match status" value="3"/>
</dbReference>
<evidence type="ECO:0000256" key="2">
    <source>
        <dbReference type="ARBA" id="ARBA00022803"/>
    </source>
</evidence>
<proteinExistence type="predicted"/>
<protein>
    <recommendedName>
        <fullName evidence="6">MalT-like TPR region domain-containing protein</fullName>
    </recommendedName>
</protein>
<feature type="non-terminal residue" evidence="4">
    <location>
        <position position="1"/>
    </location>
</feature>
<dbReference type="EMBL" id="RQTK01000205">
    <property type="protein sequence ID" value="RUS84456.1"/>
    <property type="molecule type" value="Genomic_DNA"/>
</dbReference>
<feature type="repeat" description="TPR" evidence="3">
    <location>
        <begin position="166"/>
        <end position="199"/>
    </location>
</feature>